<evidence type="ECO:0000313" key="2">
    <source>
        <dbReference type="EMBL" id="TWT93261.1"/>
    </source>
</evidence>
<dbReference type="InterPro" id="IPR013597">
    <property type="entry name" value="Mat_intron_G2"/>
</dbReference>
<name>A0A5C6A203_9BACT</name>
<dbReference type="AlphaFoldDB" id="A0A5C6A203"/>
<feature type="domain" description="Group II intron maturase-specific" evidence="1">
    <location>
        <begin position="146"/>
        <end position="224"/>
    </location>
</feature>
<sequence>MSYKEAVDSLGSPPASCRWKQGRSLAISSRVRPVATGTRPVGRWGSIGLRCRSQSILFTTGTRPVGVWSNGTNGASYANDFVIFTKTEAAAQRVYGSIERFLTERLKLSVNHDKSSIRKTNGLEYVGYEFRGYGGQIRVSKKKLLALKKRVCEIFRRNRGVSMKSRYAAFRVYARVWLGYFALDQVKTTFASLDKCPKLIKSGRRVRACYWKQWRKSKTRLKNLMSLGVSYRVARGFAMSGKGPRCLADRASFRDVRCPASFIQRVPSRRGLVYS</sequence>
<gene>
    <name evidence="2" type="ORF">Pla52n_59210</name>
</gene>
<keyword evidence="2" id="KW-0695">RNA-directed DNA polymerase</keyword>
<dbReference type="EMBL" id="SJPN01000009">
    <property type="protein sequence ID" value="TWT93261.1"/>
    <property type="molecule type" value="Genomic_DNA"/>
</dbReference>
<keyword evidence="2" id="KW-0548">Nucleotidyltransferase</keyword>
<organism evidence="2 3">
    <name type="scientific">Stieleria varia</name>
    <dbReference type="NCBI Taxonomy" id="2528005"/>
    <lineage>
        <taxon>Bacteria</taxon>
        <taxon>Pseudomonadati</taxon>
        <taxon>Planctomycetota</taxon>
        <taxon>Planctomycetia</taxon>
        <taxon>Pirellulales</taxon>
        <taxon>Pirellulaceae</taxon>
        <taxon>Stieleria</taxon>
    </lineage>
</organism>
<protein>
    <submittedName>
        <fullName evidence="2">Reverse transcriptase (RNA-dependent DNA polymerase)</fullName>
    </submittedName>
</protein>
<dbReference type="Pfam" id="PF08388">
    <property type="entry name" value="GIIM"/>
    <property type="match status" value="1"/>
</dbReference>
<dbReference type="Proteomes" id="UP000320176">
    <property type="component" value="Unassembled WGS sequence"/>
</dbReference>
<keyword evidence="3" id="KW-1185">Reference proteome</keyword>
<dbReference type="GO" id="GO:0003964">
    <property type="term" value="F:RNA-directed DNA polymerase activity"/>
    <property type="evidence" value="ECO:0007669"/>
    <property type="project" value="UniProtKB-KW"/>
</dbReference>
<evidence type="ECO:0000259" key="1">
    <source>
        <dbReference type="Pfam" id="PF08388"/>
    </source>
</evidence>
<proteinExistence type="predicted"/>
<reference evidence="2 3" key="1">
    <citation type="submission" date="2019-02" db="EMBL/GenBank/DDBJ databases">
        <title>Deep-cultivation of Planctomycetes and their phenomic and genomic characterization uncovers novel biology.</title>
        <authorList>
            <person name="Wiegand S."/>
            <person name="Jogler M."/>
            <person name="Boedeker C."/>
            <person name="Pinto D."/>
            <person name="Vollmers J."/>
            <person name="Rivas-Marin E."/>
            <person name="Kohn T."/>
            <person name="Peeters S.H."/>
            <person name="Heuer A."/>
            <person name="Rast P."/>
            <person name="Oberbeckmann S."/>
            <person name="Bunk B."/>
            <person name="Jeske O."/>
            <person name="Meyerdierks A."/>
            <person name="Storesund J.E."/>
            <person name="Kallscheuer N."/>
            <person name="Luecker S."/>
            <person name="Lage O.M."/>
            <person name="Pohl T."/>
            <person name="Merkel B.J."/>
            <person name="Hornburger P."/>
            <person name="Mueller R.-W."/>
            <person name="Bruemmer F."/>
            <person name="Labrenz M."/>
            <person name="Spormann A.M."/>
            <person name="Op Den Camp H."/>
            <person name="Overmann J."/>
            <person name="Amann R."/>
            <person name="Jetten M.S.M."/>
            <person name="Mascher T."/>
            <person name="Medema M.H."/>
            <person name="Devos D.P."/>
            <person name="Kaster A.-K."/>
            <person name="Ovreas L."/>
            <person name="Rohde M."/>
            <person name="Galperin M.Y."/>
            <person name="Jogler C."/>
        </authorList>
    </citation>
    <scope>NUCLEOTIDE SEQUENCE [LARGE SCALE GENOMIC DNA]</scope>
    <source>
        <strain evidence="2 3">Pla52n</strain>
    </source>
</reference>
<keyword evidence="2" id="KW-0808">Transferase</keyword>
<evidence type="ECO:0000313" key="3">
    <source>
        <dbReference type="Proteomes" id="UP000320176"/>
    </source>
</evidence>
<accession>A0A5C6A203</accession>
<comment type="caution">
    <text evidence="2">The sequence shown here is derived from an EMBL/GenBank/DDBJ whole genome shotgun (WGS) entry which is preliminary data.</text>
</comment>